<gene>
    <name evidence="1" type="ordered locus">Bsph_3559</name>
</gene>
<dbReference type="KEGG" id="lsp:Bsph_3559"/>
<dbReference type="EMBL" id="CP000817">
    <property type="protein sequence ID" value="ACA41047.1"/>
    <property type="molecule type" value="Genomic_DNA"/>
</dbReference>
<organism evidence="1 2">
    <name type="scientific">Lysinibacillus sphaericus (strain C3-41)</name>
    <dbReference type="NCBI Taxonomy" id="444177"/>
    <lineage>
        <taxon>Bacteria</taxon>
        <taxon>Bacillati</taxon>
        <taxon>Bacillota</taxon>
        <taxon>Bacilli</taxon>
        <taxon>Bacillales</taxon>
        <taxon>Bacillaceae</taxon>
        <taxon>Lysinibacillus</taxon>
    </lineage>
</organism>
<evidence type="ECO:0000313" key="1">
    <source>
        <dbReference type="EMBL" id="ACA41047.1"/>
    </source>
</evidence>
<reference evidence="1 2" key="1">
    <citation type="journal article" date="2008" name="J. Bacteriol.">
        <title>Complete genome sequence of the mosquitocidal bacterium Bacillus sphaericus C3-41 and comparison with those of closely related Bacillus species.</title>
        <authorList>
            <person name="Hu X."/>
            <person name="Fan W."/>
            <person name="Han B."/>
            <person name="Liu H."/>
            <person name="Zheng D."/>
            <person name="Li Q."/>
            <person name="Dong W."/>
            <person name="Yan J."/>
            <person name="Gao M."/>
            <person name="Berry C."/>
            <person name="Yuan Z."/>
        </authorList>
    </citation>
    <scope>NUCLEOTIDE SEQUENCE [LARGE SCALE GENOMIC DNA]</scope>
    <source>
        <strain evidence="1 2">C3-41</strain>
    </source>
</reference>
<protein>
    <submittedName>
        <fullName evidence="1">Uncharacterized protein</fullName>
    </submittedName>
</protein>
<dbReference type="AlphaFoldDB" id="B1HS24"/>
<dbReference type="EnsemblBacteria" id="ACA41047">
    <property type="protein sequence ID" value="ACA41047"/>
    <property type="gene ID" value="Bsph_3559"/>
</dbReference>
<evidence type="ECO:0000313" key="2">
    <source>
        <dbReference type="Proteomes" id="UP000002164"/>
    </source>
</evidence>
<proteinExistence type="predicted"/>
<accession>B1HS24</accession>
<dbReference type="HOGENOM" id="CLU_3201716_0_0_9"/>
<sequence length="45" mass="4986">MSQLVSVDVSSHHFLGIFGGINVEQQQLKRELKNRHVQLIAIGGT</sequence>
<name>B1HS24_LYSSC</name>
<dbReference type="Proteomes" id="UP000002164">
    <property type="component" value="Chromosome"/>
</dbReference>